<dbReference type="Proteomes" id="UP000184170">
    <property type="component" value="Unassembled WGS sequence"/>
</dbReference>
<evidence type="ECO:0000259" key="6">
    <source>
        <dbReference type="PROSITE" id="PS51192"/>
    </source>
</evidence>
<dbReference type="NCBIfam" id="TIGR01967">
    <property type="entry name" value="DEAH_box_HrpA"/>
    <property type="match status" value="1"/>
</dbReference>
<dbReference type="InterPro" id="IPR011545">
    <property type="entry name" value="DEAD/DEAH_box_helicase_dom"/>
</dbReference>
<keyword evidence="2" id="KW-0378">Hydrolase</keyword>
<dbReference type="GO" id="GO:0003723">
    <property type="term" value="F:RNA binding"/>
    <property type="evidence" value="ECO:0007669"/>
    <property type="project" value="TreeGrafter"/>
</dbReference>
<feature type="domain" description="Helicase C-terminal" evidence="7">
    <location>
        <begin position="279"/>
        <end position="461"/>
    </location>
</feature>
<dbReference type="CDD" id="cd18791">
    <property type="entry name" value="SF2_C_RHA"/>
    <property type="match status" value="1"/>
</dbReference>
<dbReference type="PROSITE" id="PS51192">
    <property type="entry name" value="HELICASE_ATP_BIND_1"/>
    <property type="match status" value="1"/>
</dbReference>
<keyword evidence="1" id="KW-0547">Nucleotide-binding</keyword>
<evidence type="ECO:0000259" key="7">
    <source>
        <dbReference type="PROSITE" id="PS51194"/>
    </source>
</evidence>
<dbReference type="InterPro" id="IPR014001">
    <property type="entry name" value="Helicase_ATP-bd"/>
</dbReference>
<gene>
    <name evidence="8" type="ORF">SAMN04487965_2254</name>
</gene>
<dbReference type="FunFam" id="1.20.120.1080:FF:000005">
    <property type="entry name" value="ATP-dependent helicase HrpA"/>
    <property type="match status" value="1"/>
</dbReference>
<proteinExistence type="predicted"/>
<sequence>MSHIEAKQALSALDTQIAHCMGGDRFRLRKSLNNARRRQKEGKPVDRMLTQLGEQVEASMALAEARRRKLPEVRWPEGLPVVARREEIAELIGKHQVVVVAGETGSGKTTQLPKICLQLGRGIFGQIGHTQPRRIAARTVANRIAEELQQPLGESVGYQVRFTDHSTEHTHIKLMTDGILLAEIQRDPLLNKYDTLIVDEAHERSLNIDFLLGYLKTILPKRPDLKLIITSATIDLEKFSRHFDDAPIIEVSGRTYPVEIHYRPPADSDADLNEQVITAVEELLHEEKSSGRRGGRHPGGRHTGGDILVFMSGEREIRECAKALRDAQIPQLEILPLYARLSLAEQARVFHSASGSRGRRIVLATNVAETSITVPGIRYVIDPGTARISRYSYRSKIQRLPVEAVSQASANQRAGRCGRVSAGVCVRLYEERDFEQRPEFTDAEILRTNLAAVILQMLQLRIGDIRDFPFVDPPDPRLINDGYKLLQELQAVDGEGRVTPLGRALSRLPLDPRLGRMLMAAAECGSLREVLIIVSALAVQDPRERPAEKRQAADEKHRQWRHEQSDFLSFVQLWDTFEAQRQELSQNQLRKWCQKNFLSWLRMREWRDIHHQLRIACRELKLKENREAADDSAQGYAAVHRAIVPGLLGNIGVRDENKEFIGCRNRRFHIFPGSGQFKKPPPWVVAAQLLETSRLFAHTVAKIEPDWVLAASAHLVKRNYFEPHYDARAGQVMAFEKISLYGLVLVEKRRIHYGKLDPQTAREVFIRQALVEQRYRGKGRFITHYKDLLHELEDLEAKSRRRDIVVDDQVIFQFFDERIPADIVNLAGFEHWRKKVESADPQLLFIPRELLMQQSAEHVGEAQFPDELQAGGIVFPLSYHFEPGSVDDGVSIQVPVGALHQVPAARLSWLVPGILRDKCIALIKALPKQWRKVFVPVPAAVDRALPKLQPDNTPLWHSLAKELHRQTAQELPDAAWESAEQSLEDFYRFNIQVLDEEGKLLDQGRDLAALQARYRDRVQKELASAGDDFERDGITSWDFGHLPETHTLQQGGLKVRAYPALVEGKDSVSLKLLDNPAEAQRLSRAGICRLALLHLPEPVKYLRKELLRGKELGLSAADLGRREEVADDVLLAAAREVFWPDEQWPRTEAEFMAALEKSGELIGVAQEIAELLVKALAQLVPLRKQIKQQKNLAVAMAVGDMQQQLSGLFYRGFLFDTPLEWLRQYGRYLKGIALRLEKAALDPNRDRKLQGEFHKIAEPYLVLAERYAARTLAAEPQLNQYRWMLEEFRISLFAQTLKTLMPVSGKRLHKLWVEIQQSAPLLAAQR</sequence>
<dbReference type="Pfam" id="PF00270">
    <property type="entry name" value="DEAD"/>
    <property type="match status" value="1"/>
</dbReference>
<dbReference type="OrthoDB" id="9805617at2"/>
<dbReference type="STRING" id="494016.SAMN04487965_2254"/>
<feature type="compositionally biased region" description="Basic residues" evidence="5">
    <location>
        <begin position="291"/>
        <end position="300"/>
    </location>
</feature>
<dbReference type="EMBL" id="FQVA01000002">
    <property type="protein sequence ID" value="SHF56280.1"/>
    <property type="molecule type" value="Genomic_DNA"/>
</dbReference>
<dbReference type="FunFam" id="3.40.50.300:FF:000575">
    <property type="entry name" value="ATP-dependent helicase hrpA"/>
    <property type="match status" value="1"/>
</dbReference>
<evidence type="ECO:0000256" key="2">
    <source>
        <dbReference type="ARBA" id="ARBA00022801"/>
    </source>
</evidence>
<dbReference type="InterPro" id="IPR001650">
    <property type="entry name" value="Helicase_C-like"/>
</dbReference>
<dbReference type="SUPFAM" id="SSF52540">
    <property type="entry name" value="P-loop containing nucleoside triphosphate hydrolases"/>
    <property type="match status" value="1"/>
</dbReference>
<dbReference type="PANTHER" id="PTHR18934:SF99">
    <property type="entry name" value="ATP-DEPENDENT RNA HELICASE DHX37-RELATED"/>
    <property type="match status" value="1"/>
</dbReference>
<dbReference type="PANTHER" id="PTHR18934">
    <property type="entry name" value="ATP-DEPENDENT RNA HELICASE"/>
    <property type="match status" value="1"/>
</dbReference>
<dbReference type="GO" id="GO:0016787">
    <property type="term" value="F:hydrolase activity"/>
    <property type="evidence" value="ECO:0007669"/>
    <property type="project" value="UniProtKB-KW"/>
</dbReference>
<dbReference type="SMART" id="SM00487">
    <property type="entry name" value="DEXDc"/>
    <property type="match status" value="1"/>
</dbReference>
<evidence type="ECO:0000256" key="3">
    <source>
        <dbReference type="ARBA" id="ARBA00022806"/>
    </source>
</evidence>
<dbReference type="PROSITE" id="PS51194">
    <property type="entry name" value="HELICASE_CTER"/>
    <property type="match status" value="1"/>
</dbReference>
<accession>A0A1M5CNJ3</accession>
<dbReference type="Gene3D" id="3.40.50.300">
    <property type="entry name" value="P-loop containing nucleotide triphosphate hydrolases"/>
    <property type="match status" value="2"/>
</dbReference>
<dbReference type="InterPro" id="IPR003593">
    <property type="entry name" value="AAA+_ATPase"/>
</dbReference>
<dbReference type="InterPro" id="IPR048333">
    <property type="entry name" value="HA2_WH"/>
</dbReference>
<name>A0A1M5CNJ3_9GAMM</name>
<dbReference type="Gene3D" id="1.20.120.1080">
    <property type="match status" value="1"/>
</dbReference>
<dbReference type="RefSeq" id="WP_073275157.1">
    <property type="nucleotide sequence ID" value="NZ_FQVA01000002.1"/>
</dbReference>
<organism evidence="8 9">
    <name type="scientific">Microbulbifer donghaiensis</name>
    <dbReference type="NCBI Taxonomy" id="494016"/>
    <lineage>
        <taxon>Bacteria</taxon>
        <taxon>Pseudomonadati</taxon>
        <taxon>Pseudomonadota</taxon>
        <taxon>Gammaproteobacteria</taxon>
        <taxon>Cellvibrionales</taxon>
        <taxon>Microbulbiferaceae</taxon>
        <taxon>Microbulbifer</taxon>
    </lineage>
</organism>
<evidence type="ECO:0000256" key="5">
    <source>
        <dbReference type="SAM" id="MobiDB-lite"/>
    </source>
</evidence>
<keyword evidence="9" id="KW-1185">Reference proteome</keyword>
<dbReference type="InterPro" id="IPR010222">
    <property type="entry name" value="RNA_helicase_HrpA"/>
</dbReference>
<dbReference type="Pfam" id="PF00271">
    <property type="entry name" value="Helicase_C"/>
    <property type="match status" value="1"/>
</dbReference>
<dbReference type="SMART" id="SM00382">
    <property type="entry name" value="AAA"/>
    <property type="match status" value="1"/>
</dbReference>
<dbReference type="Pfam" id="PF04408">
    <property type="entry name" value="WHD_HA2"/>
    <property type="match status" value="1"/>
</dbReference>
<dbReference type="CDD" id="cd17989">
    <property type="entry name" value="DEXHc_HrpA"/>
    <property type="match status" value="1"/>
</dbReference>
<dbReference type="SMART" id="SM00490">
    <property type="entry name" value="HELICc"/>
    <property type="match status" value="1"/>
</dbReference>
<dbReference type="Pfam" id="PF11898">
    <property type="entry name" value="DUF3418"/>
    <property type="match status" value="1"/>
</dbReference>
<evidence type="ECO:0000313" key="9">
    <source>
        <dbReference type="Proteomes" id="UP000184170"/>
    </source>
</evidence>
<dbReference type="GO" id="GO:0005524">
    <property type="term" value="F:ATP binding"/>
    <property type="evidence" value="ECO:0007669"/>
    <property type="project" value="UniProtKB-KW"/>
</dbReference>
<protein>
    <submittedName>
        <fullName evidence="8">ATP-dependent helicase HrpA</fullName>
    </submittedName>
</protein>
<evidence type="ECO:0000256" key="4">
    <source>
        <dbReference type="ARBA" id="ARBA00022840"/>
    </source>
</evidence>
<keyword evidence="3 8" id="KW-0347">Helicase</keyword>
<feature type="domain" description="Helicase ATP-binding" evidence="6">
    <location>
        <begin position="89"/>
        <end position="252"/>
    </location>
</feature>
<dbReference type="InterPro" id="IPR024590">
    <property type="entry name" value="HrpA_C"/>
</dbReference>
<keyword evidence="4" id="KW-0067">ATP-binding</keyword>
<reference evidence="9" key="1">
    <citation type="submission" date="2016-11" db="EMBL/GenBank/DDBJ databases">
        <authorList>
            <person name="Varghese N."/>
            <person name="Submissions S."/>
        </authorList>
    </citation>
    <scope>NUCLEOTIDE SEQUENCE [LARGE SCALE GENOMIC DNA]</scope>
    <source>
        <strain evidence="9">CGMCC 1.7063</strain>
    </source>
</reference>
<dbReference type="Pfam" id="PF07717">
    <property type="entry name" value="OB_NTP_bind"/>
    <property type="match status" value="1"/>
</dbReference>
<evidence type="ECO:0000313" key="8">
    <source>
        <dbReference type="EMBL" id="SHF56280.1"/>
    </source>
</evidence>
<dbReference type="Pfam" id="PF21010">
    <property type="entry name" value="HA2_C"/>
    <property type="match status" value="1"/>
</dbReference>
<dbReference type="InterPro" id="IPR007502">
    <property type="entry name" value="Helicase-assoc_dom"/>
</dbReference>
<dbReference type="InterPro" id="IPR011709">
    <property type="entry name" value="DEAD-box_helicase_OB_fold"/>
</dbReference>
<dbReference type="InterPro" id="IPR027417">
    <property type="entry name" value="P-loop_NTPase"/>
</dbReference>
<evidence type="ECO:0000256" key="1">
    <source>
        <dbReference type="ARBA" id="ARBA00022741"/>
    </source>
</evidence>
<feature type="region of interest" description="Disordered" evidence="5">
    <location>
        <begin position="286"/>
        <end position="305"/>
    </location>
</feature>
<dbReference type="NCBIfam" id="NF008348">
    <property type="entry name" value="PRK11131.1"/>
    <property type="match status" value="1"/>
</dbReference>
<dbReference type="SMART" id="SM00847">
    <property type="entry name" value="HA2"/>
    <property type="match status" value="1"/>
</dbReference>
<dbReference type="GO" id="GO:0003724">
    <property type="term" value="F:RNA helicase activity"/>
    <property type="evidence" value="ECO:0007669"/>
    <property type="project" value="InterPro"/>
</dbReference>